<feature type="non-terminal residue" evidence="2">
    <location>
        <position position="1"/>
    </location>
</feature>
<protein>
    <submittedName>
        <fullName evidence="2">Sugar transporter</fullName>
    </submittedName>
</protein>
<name>T0YHQ1_9ZZZZ</name>
<comment type="caution">
    <text evidence="2">The sequence shown here is derived from an EMBL/GenBank/DDBJ whole genome shotgun (WGS) entry which is preliminary data.</text>
</comment>
<dbReference type="SUPFAM" id="SSF103473">
    <property type="entry name" value="MFS general substrate transporter"/>
    <property type="match status" value="1"/>
</dbReference>
<keyword evidence="1" id="KW-0472">Membrane</keyword>
<dbReference type="EMBL" id="AUZY01012152">
    <property type="protein sequence ID" value="EQD31377.1"/>
    <property type="molecule type" value="Genomic_DNA"/>
</dbReference>
<dbReference type="Pfam" id="PF07690">
    <property type="entry name" value="MFS_1"/>
    <property type="match status" value="1"/>
</dbReference>
<dbReference type="Gene3D" id="1.20.1250.20">
    <property type="entry name" value="MFS general substrate transporter like domains"/>
    <property type="match status" value="1"/>
</dbReference>
<keyword evidence="2" id="KW-0813">Transport</keyword>
<sequence>RLRRTRRRLVYILELARGTEEGIPRGEYAFLAALFVMSVGFQVFYGPFPVFLVHGAGLTEEGVFLVYLASALASTALFYHSGLVVEVTNPKGVFIGSLLIRALLLVGFLEVARVFTDPSWQLTASLAGLNAAMGITWAFLSTASTLFLLRLVRGPARGKALGWYNAIAGMGGLAGTLLGGAFYVLYGSMNTFLLAMAAVVAGALILVPIAYRPVPFQPPALPPIRAPSPRKATGSTGPP</sequence>
<dbReference type="InterPro" id="IPR036259">
    <property type="entry name" value="MFS_trans_sf"/>
</dbReference>
<reference evidence="2" key="1">
    <citation type="submission" date="2013-08" db="EMBL/GenBank/DDBJ databases">
        <authorList>
            <person name="Mendez C."/>
            <person name="Richter M."/>
            <person name="Ferrer M."/>
            <person name="Sanchez J."/>
        </authorList>
    </citation>
    <scope>NUCLEOTIDE SEQUENCE</scope>
</reference>
<evidence type="ECO:0000313" key="2">
    <source>
        <dbReference type="EMBL" id="EQD31377.1"/>
    </source>
</evidence>
<dbReference type="AlphaFoldDB" id="T0YHQ1"/>
<evidence type="ECO:0000256" key="1">
    <source>
        <dbReference type="SAM" id="Phobius"/>
    </source>
</evidence>
<feature type="transmembrane region" description="Helical" evidence="1">
    <location>
        <begin position="65"/>
        <end position="85"/>
    </location>
</feature>
<gene>
    <name evidence="2" type="ORF">B1B_18163</name>
</gene>
<reference evidence="2" key="2">
    <citation type="journal article" date="2014" name="ISME J.">
        <title>Microbial stratification in low pH oxic and suboxic macroscopic growths along an acid mine drainage.</title>
        <authorList>
            <person name="Mendez-Garcia C."/>
            <person name="Mesa V."/>
            <person name="Sprenger R.R."/>
            <person name="Richter M."/>
            <person name="Diez M.S."/>
            <person name="Solano J."/>
            <person name="Bargiela R."/>
            <person name="Golyshina O.V."/>
            <person name="Manteca A."/>
            <person name="Ramos J.L."/>
            <person name="Gallego J.R."/>
            <person name="Llorente I."/>
            <person name="Martins Dos Santos V.A."/>
            <person name="Jensen O.N."/>
            <person name="Pelaez A.I."/>
            <person name="Sanchez J."/>
            <person name="Ferrer M."/>
        </authorList>
    </citation>
    <scope>NUCLEOTIDE SEQUENCE</scope>
</reference>
<feature type="transmembrane region" description="Helical" evidence="1">
    <location>
        <begin position="127"/>
        <end position="149"/>
    </location>
</feature>
<feature type="transmembrane region" description="Helical" evidence="1">
    <location>
        <begin position="161"/>
        <end position="186"/>
    </location>
</feature>
<proteinExistence type="predicted"/>
<feature type="transmembrane region" description="Helical" evidence="1">
    <location>
        <begin position="92"/>
        <end position="115"/>
    </location>
</feature>
<keyword evidence="1" id="KW-1133">Transmembrane helix</keyword>
<dbReference type="InterPro" id="IPR011701">
    <property type="entry name" value="MFS"/>
</dbReference>
<keyword evidence="2" id="KW-0762">Sugar transport</keyword>
<feature type="transmembrane region" description="Helical" evidence="1">
    <location>
        <begin position="28"/>
        <end position="45"/>
    </location>
</feature>
<keyword evidence="1" id="KW-0812">Transmembrane</keyword>
<dbReference type="GO" id="GO:0022857">
    <property type="term" value="F:transmembrane transporter activity"/>
    <property type="evidence" value="ECO:0007669"/>
    <property type="project" value="InterPro"/>
</dbReference>
<organism evidence="2">
    <name type="scientific">mine drainage metagenome</name>
    <dbReference type="NCBI Taxonomy" id="410659"/>
    <lineage>
        <taxon>unclassified sequences</taxon>
        <taxon>metagenomes</taxon>
        <taxon>ecological metagenomes</taxon>
    </lineage>
</organism>
<feature type="transmembrane region" description="Helical" evidence="1">
    <location>
        <begin position="192"/>
        <end position="211"/>
    </location>
</feature>
<accession>T0YHQ1</accession>